<dbReference type="InterPro" id="IPR001509">
    <property type="entry name" value="Epimerase_deHydtase"/>
</dbReference>
<dbReference type="SUPFAM" id="SSF51735">
    <property type="entry name" value="NAD(P)-binding Rossmann-fold domains"/>
    <property type="match status" value="1"/>
</dbReference>
<reference evidence="4 5" key="1">
    <citation type="submission" date="2016-10" db="EMBL/GenBank/DDBJ databases">
        <authorList>
            <person name="de Groot N.N."/>
        </authorList>
    </citation>
    <scope>NUCLEOTIDE SEQUENCE [LARGE SCALE GENOMIC DNA]</scope>
    <source>
        <strain evidence="4 5">CGMCC 1.9157</strain>
    </source>
</reference>
<dbReference type="Gene3D" id="3.40.50.720">
    <property type="entry name" value="NAD(P)-binding Rossmann-like Domain"/>
    <property type="match status" value="1"/>
</dbReference>
<comment type="similarity">
    <text evidence="2">Belongs to the NAD(P)-dependent epimerase/dehydratase family. Dihydroflavonol-4-reductase subfamily.</text>
</comment>
<dbReference type="Pfam" id="PF01370">
    <property type="entry name" value="Epimerase"/>
    <property type="match status" value="1"/>
</dbReference>
<keyword evidence="5" id="KW-1185">Reference proteome</keyword>
<dbReference type="RefSeq" id="WP_210186605.1">
    <property type="nucleotide sequence ID" value="NZ_FOVR01000001.1"/>
</dbReference>
<dbReference type="AlphaFoldDB" id="A0A1I4ZCS8"/>
<feature type="domain" description="NAD-dependent epimerase/dehydratase" evidence="3">
    <location>
        <begin position="8"/>
        <end position="258"/>
    </location>
</feature>
<dbReference type="Proteomes" id="UP000199236">
    <property type="component" value="Unassembled WGS sequence"/>
</dbReference>
<sequence length="335" mass="36486">MNNPKTLCVAGASGLVGSNIVKAALAKGYRVNGTMRDAEDESKRPYLMALPGAAERLTLFSADTAQSDSFDAALEGADAVFIACFPPIYKGKDGTPAKDLDRQRGYDEIVKPVKEGCMNVFEAAARKNVKTVILCSSTSSTNPPEPVAVKTEENAVSDAEVQMNAGKFTAAEKIVMETAAKDFCDAHGMRLSIIIPTMMLGPVILPQHLEGDSHHLIVGLNKGEQVLHKETPAGSMSLSHIEDVAALFLAAYEKPDASGRYFAVYDSWPWRDLYAEFAKHAPASAMPQPLEGEPEEPTRFDFTRRDSLGVTMRDIPTTIAQMFDWLKTEPFSTRH</sequence>
<dbReference type="PANTHER" id="PTHR10366:SF564">
    <property type="entry name" value="STEROL-4-ALPHA-CARBOXYLATE 3-DEHYDROGENASE, DECARBOXYLATING"/>
    <property type="match status" value="1"/>
</dbReference>
<protein>
    <submittedName>
        <fullName evidence="4">Nucleoside-diphosphate-sugar epimerase</fullName>
    </submittedName>
</protein>
<evidence type="ECO:0000256" key="1">
    <source>
        <dbReference type="ARBA" id="ARBA00023002"/>
    </source>
</evidence>
<accession>A0A1I4ZCS8</accession>
<evidence type="ECO:0000259" key="3">
    <source>
        <dbReference type="Pfam" id="PF01370"/>
    </source>
</evidence>
<proteinExistence type="inferred from homology"/>
<gene>
    <name evidence="4" type="ORF">SAMN04488056_10131</name>
</gene>
<keyword evidence="1" id="KW-0560">Oxidoreductase</keyword>
<dbReference type="STRING" id="655353.SAMN04488056_10131"/>
<dbReference type="EMBL" id="FOVR01000001">
    <property type="protein sequence ID" value="SFN47700.1"/>
    <property type="molecule type" value="Genomic_DNA"/>
</dbReference>
<evidence type="ECO:0000313" key="4">
    <source>
        <dbReference type="EMBL" id="SFN47700.1"/>
    </source>
</evidence>
<dbReference type="InterPro" id="IPR050425">
    <property type="entry name" value="NAD(P)_dehydrat-like"/>
</dbReference>
<evidence type="ECO:0000256" key="2">
    <source>
        <dbReference type="ARBA" id="ARBA00023445"/>
    </source>
</evidence>
<evidence type="ECO:0000313" key="5">
    <source>
        <dbReference type="Proteomes" id="UP000199236"/>
    </source>
</evidence>
<dbReference type="PANTHER" id="PTHR10366">
    <property type="entry name" value="NAD DEPENDENT EPIMERASE/DEHYDRATASE"/>
    <property type="match status" value="1"/>
</dbReference>
<dbReference type="InterPro" id="IPR036291">
    <property type="entry name" value="NAD(P)-bd_dom_sf"/>
</dbReference>
<name>A0A1I4ZCS8_9HYPH</name>
<organism evidence="4 5">
    <name type="scientific">Cohaesibacter marisflavi</name>
    <dbReference type="NCBI Taxonomy" id="655353"/>
    <lineage>
        <taxon>Bacteria</taxon>
        <taxon>Pseudomonadati</taxon>
        <taxon>Pseudomonadota</taxon>
        <taxon>Alphaproteobacteria</taxon>
        <taxon>Hyphomicrobiales</taxon>
        <taxon>Cohaesibacteraceae</taxon>
    </lineage>
</organism>
<dbReference type="GO" id="GO:0016616">
    <property type="term" value="F:oxidoreductase activity, acting on the CH-OH group of donors, NAD or NADP as acceptor"/>
    <property type="evidence" value="ECO:0007669"/>
    <property type="project" value="TreeGrafter"/>
</dbReference>